<dbReference type="PANTHER" id="PTHR33914">
    <property type="entry name" value="18S PRE-RIBOSOMAL ASSEMBLY PROTEIN GAR2-LIKE PROTEIN"/>
    <property type="match status" value="1"/>
</dbReference>
<feature type="compositionally biased region" description="Polar residues" evidence="1">
    <location>
        <begin position="368"/>
        <end position="385"/>
    </location>
</feature>
<accession>A0ABD1IMB9</accession>
<keyword evidence="3" id="KW-1185">Reference proteome</keyword>
<sequence length="482" mass="52458">MDANLTELEAKDRDDCSNFKVADASSIDNEHGMTASLWKDGRNGLSHHLIIDNGTIDFPRKESKDRQSHHVDSWDKDADSVSSDSLDMEKEQGSLEGKSFDTIEELADCNGSDSSSPLFTDKNALECDLPELEVSYREIDCGTSKDICVDEGRPEKDLNAIESFMFPLSSNDNDDLEAKEDPTMDVDSFTTDQCGSKDDNYGKMFISQEKLDSCLENAVETSEAWFDGAGKAETDSSYYSLADRKLSTEKYSNLPDQILDQEELAECAAASSAEAGGMRNDVRGSCLAYNSKIENGTIIFNFSSPDGVVVGNSMAKDVEERSTKLGDVNAKNLPAVMETSIQSTTNEGSPNHKQANSDDISLDDGLVQSPSNKSPVATNDAQASEANHDKRESGDVPVANQLQQDMGETSFSAASMITYSGPIAYSGSVSHRSDGSTTSGKSFAFPVLQSEWNSSPVRMAKADGRDFRKHKGWRSGLLCCRF</sequence>
<feature type="region of interest" description="Disordered" evidence="1">
    <location>
        <begin position="341"/>
        <end position="395"/>
    </location>
</feature>
<reference evidence="2 3" key="1">
    <citation type="submission" date="2024-06" db="EMBL/GenBank/DDBJ databases">
        <title>A chromosome level genome sequence of Diviner's sage (Salvia divinorum).</title>
        <authorList>
            <person name="Ford S.A."/>
            <person name="Ro D.-K."/>
            <person name="Ness R.W."/>
            <person name="Phillips M.A."/>
        </authorList>
    </citation>
    <scope>NUCLEOTIDE SEQUENCE [LARGE SCALE GENOMIC DNA]</scope>
    <source>
        <strain evidence="2">SAF-2024a</strain>
        <tissue evidence="2">Leaf</tissue>
    </source>
</reference>
<organism evidence="2 3">
    <name type="scientific">Salvia divinorum</name>
    <name type="common">Maria pastora</name>
    <name type="synonym">Diviner's sage</name>
    <dbReference type="NCBI Taxonomy" id="28513"/>
    <lineage>
        <taxon>Eukaryota</taxon>
        <taxon>Viridiplantae</taxon>
        <taxon>Streptophyta</taxon>
        <taxon>Embryophyta</taxon>
        <taxon>Tracheophyta</taxon>
        <taxon>Spermatophyta</taxon>
        <taxon>Magnoliopsida</taxon>
        <taxon>eudicotyledons</taxon>
        <taxon>Gunneridae</taxon>
        <taxon>Pentapetalae</taxon>
        <taxon>asterids</taxon>
        <taxon>lamiids</taxon>
        <taxon>Lamiales</taxon>
        <taxon>Lamiaceae</taxon>
        <taxon>Nepetoideae</taxon>
        <taxon>Mentheae</taxon>
        <taxon>Salviinae</taxon>
        <taxon>Salvia</taxon>
        <taxon>Salvia subgen. Calosphace</taxon>
    </lineage>
</organism>
<dbReference type="InterPro" id="IPR040378">
    <property type="entry name" value="BASL"/>
</dbReference>
<comment type="caution">
    <text evidence="2">The sequence shown here is derived from an EMBL/GenBank/DDBJ whole genome shotgun (WGS) entry which is preliminary data.</text>
</comment>
<feature type="compositionally biased region" description="Basic and acidic residues" evidence="1">
    <location>
        <begin position="87"/>
        <end position="98"/>
    </location>
</feature>
<protein>
    <recommendedName>
        <fullName evidence="4">18S pre-ribosomal assembly protein gar2-related</fullName>
    </recommendedName>
</protein>
<dbReference type="AlphaFoldDB" id="A0ABD1IMB9"/>
<evidence type="ECO:0000313" key="3">
    <source>
        <dbReference type="Proteomes" id="UP001567538"/>
    </source>
</evidence>
<feature type="region of interest" description="Disordered" evidence="1">
    <location>
        <begin position="58"/>
        <end position="98"/>
    </location>
</feature>
<gene>
    <name evidence="2" type="ORF">AAHA92_01277</name>
</gene>
<evidence type="ECO:0000256" key="1">
    <source>
        <dbReference type="SAM" id="MobiDB-lite"/>
    </source>
</evidence>
<proteinExistence type="predicted"/>
<name>A0ABD1IMB9_SALDI</name>
<feature type="compositionally biased region" description="Basic and acidic residues" evidence="1">
    <location>
        <begin position="58"/>
        <end position="79"/>
    </location>
</feature>
<evidence type="ECO:0008006" key="4">
    <source>
        <dbReference type="Google" id="ProtNLM"/>
    </source>
</evidence>
<evidence type="ECO:0000313" key="2">
    <source>
        <dbReference type="EMBL" id="KAL1569850.1"/>
    </source>
</evidence>
<dbReference type="EMBL" id="JBEAFC010000001">
    <property type="protein sequence ID" value="KAL1569850.1"/>
    <property type="molecule type" value="Genomic_DNA"/>
</dbReference>
<dbReference type="PANTHER" id="PTHR33914:SF2">
    <property type="entry name" value="OS02G0582100 PROTEIN"/>
    <property type="match status" value="1"/>
</dbReference>
<feature type="compositionally biased region" description="Polar residues" evidence="1">
    <location>
        <begin position="341"/>
        <end position="359"/>
    </location>
</feature>
<dbReference type="Proteomes" id="UP001567538">
    <property type="component" value="Unassembled WGS sequence"/>
</dbReference>